<reference evidence="2" key="2">
    <citation type="submission" date="2025-09" db="UniProtKB">
        <authorList>
            <consortium name="Ensembl"/>
        </authorList>
    </citation>
    <scope>IDENTIFICATION</scope>
</reference>
<sequence>MALPRSLSLSSSLSGSLVSSHLIVNFFPGPERSCRGSDVPHHHPDERRPGERIRQH</sequence>
<dbReference type="Ensembl" id="ENSAPOT00000014060.1">
    <property type="protein sequence ID" value="ENSAPOP00000002086.1"/>
    <property type="gene ID" value="ENSAPOG00000003454.1"/>
</dbReference>
<evidence type="ECO:0000256" key="1">
    <source>
        <dbReference type="SAM" id="MobiDB-lite"/>
    </source>
</evidence>
<keyword evidence="3" id="KW-1185">Reference proteome</keyword>
<evidence type="ECO:0000313" key="3">
    <source>
        <dbReference type="Proteomes" id="UP000257200"/>
    </source>
</evidence>
<proteinExistence type="predicted"/>
<dbReference type="AlphaFoldDB" id="A0A3Q1ED52"/>
<organism evidence="2 3">
    <name type="scientific">Acanthochromis polyacanthus</name>
    <name type="common">spiny chromis</name>
    <dbReference type="NCBI Taxonomy" id="80966"/>
    <lineage>
        <taxon>Eukaryota</taxon>
        <taxon>Metazoa</taxon>
        <taxon>Chordata</taxon>
        <taxon>Craniata</taxon>
        <taxon>Vertebrata</taxon>
        <taxon>Euteleostomi</taxon>
        <taxon>Actinopterygii</taxon>
        <taxon>Neopterygii</taxon>
        <taxon>Teleostei</taxon>
        <taxon>Neoteleostei</taxon>
        <taxon>Acanthomorphata</taxon>
        <taxon>Ovalentaria</taxon>
        <taxon>Pomacentridae</taxon>
        <taxon>Acanthochromis</taxon>
    </lineage>
</organism>
<dbReference type="GeneTree" id="ENSGT00940000182254"/>
<accession>A0A3Q1ED52</accession>
<feature type="region of interest" description="Disordered" evidence="1">
    <location>
        <begin position="33"/>
        <end position="56"/>
    </location>
</feature>
<name>A0A3Q1ED52_9TELE</name>
<dbReference type="Proteomes" id="UP000257200">
    <property type="component" value="Unplaced"/>
</dbReference>
<protein>
    <submittedName>
        <fullName evidence="2">Uncharacterized protein</fullName>
    </submittedName>
</protein>
<reference evidence="2" key="1">
    <citation type="submission" date="2025-08" db="UniProtKB">
        <authorList>
            <consortium name="Ensembl"/>
        </authorList>
    </citation>
    <scope>IDENTIFICATION</scope>
</reference>
<dbReference type="InParanoid" id="A0A3Q1ED52"/>
<evidence type="ECO:0000313" key="2">
    <source>
        <dbReference type="Ensembl" id="ENSAPOP00000002086.1"/>
    </source>
</evidence>